<dbReference type="PANTHER" id="PTHR20958">
    <property type="entry name" value="GLYCINE N-ACYLTRANSFERASE-LIKE PROTEIN"/>
    <property type="match status" value="1"/>
</dbReference>
<accession>A0AAD5KUH7</accession>
<dbReference type="Pfam" id="PF08445">
    <property type="entry name" value="FR47"/>
    <property type="match status" value="1"/>
</dbReference>
<dbReference type="InterPro" id="IPR013653">
    <property type="entry name" value="GCN5-like_dom"/>
</dbReference>
<comment type="caution">
    <text evidence="3">The sequence shown here is derived from an EMBL/GenBank/DDBJ whole genome shotgun (WGS) entry which is preliminary data.</text>
</comment>
<evidence type="ECO:0000259" key="2">
    <source>
        <dbReference type="PROSITE" id="PS51186"/>
    </source>
</evidence>
<proteinExistence type="predicted"/>
<keyword evidence="4" id="KW-1185">Reference proteome</keyword>
<dbReference type="GO" id="GO:0016747">
    <property type="term" value="F:acyltransferase activity, transferring groups other than amino-acyl groups"/>
    <property type="evidence" value="ECO:0007669"/>
    <property type="project" value="InterPro"/>
</dbReference>
<dbReference type="Gene3D" id="3.40.630.30">
    <property type="match status" value="1"/>
</dbReference>
<keyword evidence="1" id="KW-0812">Transmembrane</keyword>
<organism evidence="3 4">
    <name type="scientific">Daphnia sinensis</name>
    <dbReference type="NCBI Taxonomy" id="1820382"/>
    <lineage>
        <taxon>Eukaryota</taxon>
        <taxon>Metazoa</taxon>
        <taxon>Ecdysozoa</taxon>
        <taxon>Arthropoda</taxon>
        <taxon>Crustacea</taxon>
        <taxon>Branchiopoda</taxon>
        <taxon>Diplostraca</taxon>
        <taxon>Cladocera</taxon>
        <taxon>Anomopoda</taxon>
        <taxon>Daphniidae</taxon>
        <taxon>Daphnia</taxon>
        <taxon>Daphnia similis group</taxon>
    </lineage>
</organism>
<dbReference type="PROSITE" id="PS51186">
    <property type="entry name" value="GNAT"/>
    <property type="match status" value="1"/>
</dbReference>
<evidence type="ECO:0000313" key="3">
    <source>
        <dbReference type="EMBL" id="KAI9560841.1"/>
    </source>
</evidence>
<dbReference type="InterPro" id="IPR053225">
    <property type="entry name" value="Acyl-CoA_N-acyltransferase"/>
</dbReference>
<name>A0AAD5KUH7_9CRUS</name>
<feature type="domain" description="N-acetyltransferase" evidence="2">
    <location>
        <begin position="216"/>
        <end position="351"/>
    </location>
</feature>
<dbReference type="EMBL" id="WJBH02000003">
    <property type="protein sequence ID" value="KAI9560841.1"/>
    <property type="molecule type" value="Genomic_DNA"/>
</dbReference>
<dbReference type="InterPro" id="IPR000182">
    <property type="entry name" value="GNAT_dom"/>
</dbReference>
<feature type="transmembrane region" description="Helical" evidence="1">
    <location>
        <begin position="12"/>
        <end position="31"/>
    </location>
</feature>
<gene>
    <name evidence="3" type="ORF">GHT06_011794</name>
</gene>
<dbReference type="AlphaFoldDB" id="A0AAD5KUH7"/>
<protein>
    <recommendedName>
        <fullName evidence="2">N-acetyltransferase domain-containing protein</fullName>
    </recommendedName>
</protein>
<dbReference type="SUPFAM" id="SSF55729">
    <property type="entry name" value="Acyl-CoA N-acyltransferases (Nat)"/>
    <property type="match status" value="1"/>
</dbReference>
<keyword evidence="1" id="KW-0472">Membrane</keyword>
<evidence type="ECO:0000313" key="4">
    <source>
        <dbReference type="Proteomes" id="UP000820818"/>
    </source>
</evidence>
<sequence>MPRQRPSRSLHVITLFETIALSLFAVIRFQLLERVEDKFWFLVCPKMEQQLHPTPVDRVLTKATRKCLFRLLSFLDGPFPERYAIQSMILAALLTTDSKYHVYFIQRHASMMGKNEDYCLIIGAKLEHCSDFNPPIKKCWLLTAWTDDDDSLIKAYEAIDVIDWERDAVVMHYKLHTPPRAISNFLIEKQGSDGVSFSAIDQYVLPIKNALNLQIINVEGVYVKSLERCHAQLVYDNWPYNKRTTVDDIAGEIDQLPSSGVFLKEDNQLVSWMMCHPPNAMSRLHTLEDHRRQGYAALVTRYLAKRLAQSGFVPFVNIIVENSASKKVFESLGFQFLRHIHIGDIGLKKVQ</sequence>
<evidence type="ECO:0000256" key="1">
    <source>
        <dbReference type="SAM" id="Phobius"/>
    </source>
</evidence>
<keyword evidence="1" id="KW-1133">Transmembrane helix</keyword>
<dbReference type="PANTHER" id="PTHR20958:SF6">
    <property type="entry name" value="GLYCINE N-ACYLTRANSFERASE-LIKE PROTEIN"/>
    <property type="match status" value="1"/>
</dbReference>
<dbReference type="Proteomes" id="UP000820818">
    <property type="component" value="Linkage Group LG3"/>
</dbReference>
<dbReference type="InterPro" id="IPR016181">
    <property type="entry name" value="Acyl_CoA_acyltransferase"/>
</dbReference>
<reference evidence="3 4" key="1">
    <citation type="submission" date="2022-05" db="EMBL/GenBank/DDBJ databases">
        <title>A multi-omics perspective on studying reproductive biology in Daphnia sinensis.</title>
        <authorList>
            <person name="Jia J."/>
        </authorList>
    </citation>
    <scope>NUCLEOTIDE SEQUENCE [LARGE SCALE GENOMIC DNA]</scope>
    <source>
        <strain evidence="3 4">WSL</strain>
    </source>
</reference>